<accession>A0A7T7XKN2</accession>
<keyword evidence="2" id="KW-0119">Carbohydrate metabolism</keyword>
<dbReference type="Proteomes" id="UP000595917">
    <property type="component" value="Chromosome"/>
</dbReference>
<protein>
    <recommendedName>
        <fullName evidence="5">L-fucose isomerase</fullName>
    </recommendedName>
</protein>
<dbReference type="GO" id="GO:0005996">
    <property type="term" value="P:monosaccharide metabolic process"/>
    <property type="evidence" value="ECO:0007669"/>
    <property type="project" value="InterPro"/>
</dbReference>
<proteinExistence type="predicted"/>
<evidence type="ECO:0000313" key="3">
    <source>
        <dbReference type="EMBL" id="QQO07933.1"/>
    </source>
</evidence>
<evidence type="ECO:0000256" key="1">
    <source>
        <dbReference type="ARBA" id="ARBA00023235"/>
    </source>
</evidence>
<dbReference type="EMBL" id="CP067089">
    <property type="protein sequence ID" value="QQO07933.1"/>
    <property type="molecule type" value="Genomic_DNA"/>
</dbReference>
<dbReference type="SUPFAM" id="SSF53743">
    <property type="entry name" value="FucI/AraA N-terminal and middle domains"/>
    <property type="match status" value="1"/>
</dbReference>
<evidence type="ECO:0000313" key="4">
    <source>
        <dbReference type="Proteomes" id="UP000595917"/>
    </source>
</evidence>
<dbReference type="KEGG" id="bhc:JFL75_13405"/>
<dbReference type="GO" id="GO:0016861">
    <property type="term" value="F:intramolecular oxidoreductase activity, interconverting aldoses and ketoses"/>
    <property type="evidence" value="ECO:0007669"/>
    <property type="project" value="InterPro"/>
</dbReference>
<keyword evidence="4" id="KW-1185">Reference proteome</keyword>
<evidence type="ECO:0000256" key="2">
    <source>
        <dbReference type="ARBA" id="ARBA00023277"/>
    </source>
</evidence>
<dbReference type="GO" id="GO:0005737">
    <property type="term" value="C:cytoplasm"/>
    <property type="evidence" value="ECO:0007669"/>
    <property type="project" value="InterPro"/>
</dbReference>
<gene>
    <name evidence="3" type="ORF">JFL75_13405</name>
</gene>
<name>A0A7T7XKN2_9SPIR</name>
<keyword evidence="1" id="KW-0413">Isomerase</keyword>
<reference evidence="3" key="1">
    <citation type="submission" date="2021-01" db="EMBL/GenBank/DDBJ databases">
        <title>Description of Breznakiella homolactica.</title>
        <authorList>
            <person name="Song Y."/>
            <person name="Brune A."/>
        </authorList>
    </citation>
    <scope>NUCLEOTIDE SEQUENCE</scope>
    <source>
        <strain evidence="3">RmG30</strain>
    </source>
</reference>
<evidence type="ECO:0008006" key="5">
    <source>
        <dbReference type="Google" id="ProtNLM"/>
    </source>
</evidence>
<dbReference type="RefSeq" id="WP_215625239.1">
    <property type="nucleotide sequence ID" value="NZ_CP067089.2"/>
</dbReference>
<dbReference type="InterPro" id="IPR009015">
    <property type="entry name" value="Fucose_isomerase_N/cen_sf"/>
</dbReference>
<sequence length="480" mass="54135">MNVAEKSRKPRIGFLFIGSRRFKPLGEGTASGTYVDRVGRETDAITRELSGALEIVNPGDVYDAADMDRAIRIFSEKKVDCILALFHSWAEDNIWVRFLRDADISIPLIYYYPSKESIPFEDCEDENDLIEFLASGGLVGMLVGSGSIVKMGRNAKVLVGTPKQRRDDIIRHATLCKIRSLLRTSRFGVMPAYNEIMWNTYFDPYQLFNFGPEITFIPYDELAAVSDAIPQDAVLAWKNELKAKYPMDGVIAEEKFDASVRYSMGLQKVMESYDLDAMTLNDVDMRLFEKIGLRPGFYPDAINKNLSILCPEADLGIALAMYYLKLLTGKQINTVEPFYIDDSRNLFCGGHAGPNDYNYPESDKYVKISFDARFAKTKYKYAGAPLAWLRIPPGEKTMVHMSQGDGEIKVVAGRVECIDGPHRINGYSHSEFRPIGCDMQEFFTKILSIGTTQHFVVVPGDYIDDLRDLSELCGFSFYGL</sequence>
<dbReference type="AlphaFoldDB" id="A0A7T7XKN2"/>
<organism evidence="3 4">
    <name type="scientific">Breznakiella homolactica</name>
    <dbReference type="NCBI Taxonomy" id="2798577"/>
    <lineage>
        <taxon>Bacteria</taxon>
        <taxon>Pseudomonadati</taxon>
        <taxon>Spirochaetota</taxon>
        <taxon>Spirochaetia</taxon>
        <taxon>Spirochaetales</taxon>
        <taxon>Breznakiellaceae</taxon>
        <taxon>Breznakiella</taxon>
    </lineage>
</organism>